<feature type="region of interest" description="Disordered" evidence="4">
    <location>
        <begin position="525"/>
        <end position="565"/>
    </location>
</feature>
<feature type="region of interest" description="Disordered" evidence="4">
    <location>
        <begin position="137"/>
        <end position="158"/>
    </location>
</feature>
<feature type="region of interest" description="Disordered" evidence="4">
    <location>
        <begin position="594"/>
        <end position="626"/>
    </location>
</feature>
<dbReference type="GO" id="GO:0012505">
    <property type="term" value="C:endomembrane system"/>
    <property type="evidence" value="ECO:0007669"/>
    <property type="project" value="UniProtKB-SubCell"/>
</dbReference>
<feature type="region of interest" description="Disordered" evidence="4">
    <location>
        <begin position="1"/>
        <end position="40"/>
    </location>
</feature>
<sequence>MSRTCHPAHLRTPAPSETLSTCTKHNNTNTKQNPDPDSYSDMFPHLTEEVVKKLGTNSDLISNDALNKKWEMLKLVKIGTRSFFSYFYPRPKYTCYDLTLMDIVDENICLEYEKEVLVADLKNFSLDNVSVEAEGDSVGAQGKASGKNEDSTSPATLMSEGIRQRDLAELITRPQECSKLKPGFEDRFKLMEGEKLAKVNQRVYNTSSVKFKSKTSTSWSIGATFYSFISGTSEIFAEHVVQENFNIVYYVCNHTEAFSHISTVQRVYVLNLLSNTTSMLLINRSRTTDDGVDGHSRIASLCSTFAYTLQTGPPSPSLGLGQQTHFSPPLQDTEWVSAADQNEAIQRRPGETPTLLRVANDSLSSVDELLGLSLLSPGGVPLPEDAFIESHVALALDVKAEELVAGSLLHLSASDVENKIVGLTIDGEPGPYMETRPGLVEKTEVTTFTVPEQKVFALALKEIKMEDGFLDPNRMIPPTTDLADKQKADALDRWVQRQKEEAMRNLPKDLEVLPSQLLLEQMECEAVQRRSPPAPLAAHSGPAVKSSPSSRRKKRQRGAPSCVSAGEESLTAAAVMSGVGTPLLAGGRAAARKPASLPATAPSPRLAAPPPMPSSLAPAQCSEATPDELEEQLRFFARQIKTFRKTSLTYSSPELMERIRQMEEDYGTAVRTPGSCAAAAAEQSTPGLQGAAAAAAAEQSSPGLQGAAAAAEQSTPGLQGAAAAAAAEQSTPGLQGALLLLLQSSPRQDSRELLLLEHSHARLRELLCCGNSTPGPEHLLSFLWGVLMELKPDTHHDTPQPVSARPDTPQPVSARPDTPKPDSPQPDLKSASTSSTRRRGRRKRDASVHATGGLCDASALAHATEGLCDASAPAHATEGLCDASAPAHVTEGSLRRLSPCARHRGSLRRLSPCSRHRGSLRCLSSAHATEGLCDASAPAHATEGLCDASAPAHATEGLCDSSAPSLQGSVGNWSSFWPLNPATRGTGEKPLPICLWGLQRTVVLVLASEPLDEGIRGEHRRILSLGLKGQFVLVLARSP</sequence>
<feature type="compositionally biased region" description="Low complexity" evidence="4">
    <location>
        <begin position="594"/>
        <end position="606"/>
    </location>
</feature>
<dbReference type="Proteomes" id="UP001311232">
    <property type="component" value="Unassembled WGS sequence"/>
</dbReference>
<reference evidence="6 7" key="1">
    <citation type="submission" date="2021-06" db="EMBL/GenBank/DDBJ databases">
        <authorList>
            <person name="Palmer J.M."/>
        </authorList>
    </citation>
    <scope>NUCLEOTIDE SEQUENCE [LARGE SCALE GENOMIC DNA]</scope>
    <source>
        <strain evidence="6 7">MEX-2019</strain>
        <tissue evidence="6">Muscle</tissue>
    </source>
</reference>
<comment type="similarity">
    <text evidence="2">Belongs to the gasdermin family.</text>
</comment>
<evidence type="ECO:0000256" key="3">
    <source>
        <dbReference type="ARBA" id="ARBA00023136"/>
    </source>
</evidence>
<organism evidence="6 7">
    <name type="scientific">Crenichthys baileyi</name>
    <name type="common">White River springfish</name>
    <dbReference type="NCBI Taxonomy" id="28760"/>
    <lineage>
        <taxon>Eukaryota</taxon>
        <taxon>Metazoa</taxon>
        <taxon>Chordata</taxon>
        <taxon>Craniata</taxon>
        <taxon>Vertebrata</taxon>
        <taxon>Euteleostomi</taxon>
        <taxon>Actinopterygii</taxon>
        <taxon>Neopterygii</taxon>
        <taxon>Teleostei</taxon>
        <taxon>Neoteleostei</taxon>
        <taxon>Acanthomorphata</taxon>
        <taxon>Ovalentaria</taxon>
        <taxon>Atherinomorphae</taxon>
        <taxon>Cyprinodontiformes</taxon>
        <taxon>Goodeidae</taxon>
        <taxon>Crenichthys</taxon>
    </lineage>
</organism>
<gene>
    <name evidence="6" type="ORF">CRENBAI_010471</name>
</gene>
<evidence type="ECO:0000256" key="4">
    <source>
        <dbReference type="SAM" id="MobiDB-lite"/>
    </source>
</evidence>
<accession>A0AAV9SQQ4</accession>
<comment type="subcellular location">
    <subcellularLocation>
        <location evidence="1">Endomembrane system</location>
    </subcellularLocation>
</comment>
<evidence type="ECO:0000256" key="2">
    <source>
        <dbReference type="ARBA" id="ARBA00009279"/>
    </source>
</evidence>
<dbReference type="InterPro" id="IPR040460">
    <property type="entry name" value="Gasdermin_pore"/>
</dbReference>
<feature type="domain" description="Gasdermin pore forming" evidence="5">
    <location>
        <begin position="42"/>
        <end position="148"/>
    </location>
</feature>
<evidence type="ECO:0000313" key="6">
    <source>
        <dbReference type="EMBL" id="KAK5623621.1"/>
    </source>
</evidence>
<evidence type="ECO:0000313" key="7">
    <source>
        <dbReference type="Proteomes" id="UP001311232"/>
    </source>
</evidence>
<evidence type="ECO:0000259" key="5">
    <source>
        <dbReference type="Pfam" id="PF04598"/>
    </source>
</evidence>
<evidence type="ECO:0000256" key="1">
    <source>
        <dbReference type="ARBA" id="ARBA00004308"/>
    </source>
</evidence>
<keyword evidence="7" id="KW-1185">Reference proteome</keyword>
<feature type="compositionally biased region" description="Polar residues" evidence="4">
    <location>
        <begin position="15"/>
        <end position="35"/>
    </location>
</feature>
<protein>
    <recommendedName>
        <fullName evidence="5">Gasdermin pore forming domain-containing protein</fullName>
    </recommendedName>
</protein>
<dbReference type="EMBL" id="JAHHUM010000021">
    <property type="protein sequence ID" value="KAK5623621.1"/>
    <property type="molecule type" value="Genomic_DNA"/>
</dbReference>
<comment type="caution">
    <text evidence="6">The sequence shown here is derived from an EMBL/GenBank/DDBJ whole genome shotgun (WGS) entry which is preliminary data.</text>
</comment>
<feature type="region of interest" description="Disordered" evidence="4">
    <location>
        <begin position="794"/>
        <end position="850"/>
    </location>
</feature>
<dbReference type="AlphaFoldDB" id="A0AAV9SQQ4"/>
<keyword evidence="3" id="KW-0472">Membrane</keyword>
<proteinExistence type="inferred from homology"/>
<name>A0AAV9SQQ4_9TELE</name>
<dbReference type="Pfam" id="PF04598">
    <property type="entry name" value="Gasdermin"/>
    <property type="match status" value="1"/>
</dbReference>